<evidence type="ECO:0000313" key="5">
    <source>
        <dbReference type="EMBL" id="CBY12533.1"/>
    </source>
</evidence>
<dbReference type="EMBL" id="FN653127">
    <property type="protein sequence ID" value="CBY12533.1"/>
    <property type="molecule type" value="Genomic_DNA"/>
</dbReference>
<sequence length="134" mass="15385">MPESTTSNILSDNGLFVDDLSQIRVVNPKSADATQTLKINNDRFVTDIEDLNRLIKEFTEQSTQLSEKVKTRKLNAIAVRTRLKESQRTGDLKKNALLEKIEETKLVSERLRAEYEALRKIEQNQNVLLQQLNS</sequence>
<evidence type="ECO:0000313" key="6">
    <source>
        <dbReference type="Proteomes" id="UP000001307"/>
    </source>
</evidence>
<dbReference type="GO" id="GO:0097546">
    <property type="term" value="C:ciliary base"/>
    <property type="evidence" value="ECO:0007669"/>
    <property type="project" value="TreeGrafter"/>
</dbReference>
<evidence type="ECO:0000256" key="2">
    <source>
        <dbReference type="ARBA" id="ARBA00023054"/>
    </source>
</evidence>
<reference evidence="5" key="1">
    <citation type="journal article" date="2010" name="Science">
        <title>Plasticity of animal genome architecture unmasked by rapid evolution of a pelagic tunicate.</title>
        <authorList>
            <person name="Denoeud F."/>
            <person name="Henriet S."/>
            <person name="Mungpakdee S."/>
            <person name="Aury J.M."/>
            <person name="Da Silva C."/>
            <person name="Brinkmann H."/>
            <person name="Mikhaleva J."/>
            <person name="Olsen L.C."/>
            <person name="Jubin C."/>
            <person name="Canestro C."/>
            <person name="Bouquet J.M."/>
            <person name="Danks G."/>
            <person name="Poulain J."/>
            <person name="Campsteijn C."/>
            <person name="Adamski M."/>
            <person name="Cross I."/>
            <person name="Yadetie F."/>
            <person name="Muffato M."/>
            <person name="Louis A."/>
            <person name="Butcher S."/>
            <person name="Tsagkogeorga G."/>
            <person name="Konrad A."/>
            <person name="Singh S."/>
            <person name="Jensen M.F."/>
            <person name="Cong E.H."/>
            <person name="Eikeseth-Otteraa H."/>
            <person name="Noel B."/>
            <person name="Anthouard V."/>
            <person name="Porcel B.M."/>
            <person name="Kachouri-Lafond R."/>
            <person name="Nishino A."/>
            <person name="Ugolini M."/>
            <person name="Chourrout P."/>
            <person name="Nishida H."/>
            <person name="Aasland R."/>
            <person name="Huzurbazar S."/>
            <person name="Westhof E."/>
            <person name="Delsuc F."/>
            <person name="Lehrach H."/>
            <person name="Reinhardt R."/>
            <person name="Weissenbach J."/>
            <person name="Roy S.W."/>
            <person name="Artiguenave F."/>
            <person name="Postlethwait J.H."/>
            <person name="Manak J.R."/>
            <person name="Thompson E.M."/>
            <person name="Jaillon O."/>
            <person name="Du Pasquier L."/>
            <person name="Boudinot P."/>
            <person name="Liberles D.A."/>
            <person name="Volff J.N."/>
            <person name="Philippe H."/>
            <person name="Lenhard B."/>
            <person name="Roest Crollius H."/>
            <person name="Wincker P."/>
            <person name="Chourrout D."/>
        </authorList>
    </citation>
    <scope>NUCLEOTIDE SEQUENCE [LARGE SCALE GENOMIC DNA]</scope>
</reference>
<dbReference type="FunCoup" id="E4XRY5">
    <property type="interactions" value="1"/>
</dbReference>
<dbReference type="InParanoid" id="E4XRY5"/>
<dbReference type="GO" id="GO:0005737">
    <property type="term" value="C:cytoplasm"/>
    <property type="evidence" value="ECO:0007669"/>
    <property type="project" value="TreeGrafter"/>
</dbReference>
<dbReference type="Proteomes" id="UP000001307">
    <property type="component" value="Unassembled WGS sequence"/>
</dbReference>
<feature type="coiled-coil region" evidence="4">
    <location>
        <begin position="94"/>
        <end position="121"/>
    </location>
</feature>
<dbReference type="GO" id="GO:0036064">
    <property type="term" value="C:ciliary basal body"/>
    <property type="evidence" value="ECO:0007669"/>
    <property type="project" value="TreeGrafter"/>
</dbReference>
<comment type="subcellular location">
    <subcellularLocation>
        <location evidence="1">Cell projection</location>
        <location evidence="1">Cilium</location>
    </subcellularLocation>
</comment>
<gene>
    <name evidence="5" type="ORF">GSOID_T00001930001</name>
</gene>
<name>E4XRY5_OIKDI</name>
<keyword evidence="2 4" id="KW-0175">Coiled coil</keyword>
<dbReference type="GO" id="GO:0097730">
    <property type="term" value="C:non-motile cilium"/>
    <property type="evidence" value="ECO:0007669"/>
    <property type="project" value="TreeGrafter"/>
</dbReference>
<protein>
    <submittedName>
        <fullName evidence="5">Uncharacterized protein</fullName>
    </submittedName>
</protein>
<evidence type="ECO:0000256" key="4">
    <source>
        <dbReference type="SAM" id="Coils"/>
    </source>
</evidence>
<dbReference type="OrthoDB" id="10254896at2759"/>
<dbReference type="AlphaFoldDB" id="E4XRY5"/>
<dbReference type="GO" id="GO:0061512">
    <property type="term" value="P:protein localization to cilium"/>
    <property type="evidence" value="ECO:0007669"/>
    <property type="project" value="TreeGrafter"/>
</dbReference>
<dbReference type="PANTHER" id="PTHR31978:SF1">
    <property type="entry name" value="INTRAFLAGELLAR TRANSPORT PROTEIN 20 HOMOLOG"/>
    <property type="match status" value="1"/>
</dbReference>
<keyword evidence="6" id="KW-1185">Reference proteome</keyword>
<evidence type="ECO:0000256" key="3">
    <source>
        <dbReference type="ARBA" id="ARBA00023273"/>
    </source>
</evidence>
<dbReference type="GO" id="GO:0030990">
    <property type="term" value="C:intraciliary transport particle"/>
    <property type="evidence" value="ECO:0007669"/>
    <property type="project" value="TreeGrafter"/>
</dbReference>
<accession>E4XRY5</accession>
<feature type="coiled-coil region" evidence="4">
    <location>
        <begin position="41"/>
        <end position="68"/>
    </location>
</feature>
<dbReference type="InterPro" id="IPR028172">
    <property type="entry name" value="FT20"/>
</dbReference>
<dbReference type="GO" id="GO:0060271">
    <property type="term" value="P:cilium assembly"/>
    <property type="evidence" value="ECO:0007669"/>
    <property type="project" value="TreeGrafter"/>
</dbReference>
<dbReference type="PANTHER" id="PTHR31978">
    <property type="entry name" value="INTRAFLAGELLAR TRANSPORT PROTEIN 20 HOMOLOG"/>
    <property type="match status" value="1"/>
</dbReference>
<evidence type="ECO:0000256" key="1">
    <source>
        <dbReference type="ARBA" id="ARBA00004138"/>
    </source>
</evidence>
<organism evidence="5">
    <name type="scientific">Oikopleura dioica</name>
    <name type="common">Tunicate</name>
    <dbReference type="NCBI Taxonomy" id="34765"/>
    <lineage>
        <taxon>Eukaryota</taxon>
        <taxon>Metazoa</taxon>
        <taxon>Chordata</taxon>
        <taxon>Tunicata</taxon>
        <taxon>Appendicularia</taxon>
        <taxon>Copelata</taxon>
        <taxon>Oikopleuridae</taxon>
        <taxon>Oikopleura</taxon>
    </lineage>
</organism>
<keyword evidence="3" id="KW-0966">Cell projection</keyword>
<proteinExistence type="predicted"/>
<dbReference type="Pfam" id="PF14931">
    <property type="entry name" value="IFT20"/>
    <property type="match status" value="1"/>
</dbReference>